<comment type="caution">
    <text evidence="19">The sequence shown here is derived from an EMBL/GenBank/DDBJ whole genome shotgun (WGS) entry which is preliminary data.</text>
</comment>
<evidence type="ECO:0000256" key="2">
    <source>
        <dbReference type="ARBA" id="ARBA00004406"/>
    </source>
</evidence>
<dbReference type="GO" id="GO:0070971">
    <property type="term" value="C:endoplasmic reticulum exit site"/>
    <property type="evidence" value="ECO:0007669"/>
    <property type="project" value="TreeGrafter"/>
</dbReference>
<feature type="region of interest" description="Disordered" evidence="18">
    <location>
        <begin position="548"/>
        <end position="571"/>
    </location>
</feature>
<feature type="compositionally biased region" description="Polar residues" evidence="18">
    <location>
        <begin position="1077"/>
        <end position="1088"/>
    </location>
</feature>
<dbReference type="Gene3D" id="1.25.40.1030">
    <property type="match status" value="1"/>
</dbReference>
<dbReference type="SUPFAM" id="SSF50978">
    <property type="entry name" value="WD40 repeat-like"/>
    <property type="match status" value="1"/>
</dbReference>
<accession>A0A3N0YQV1</accession>
<dbReference type="FunFam" id="1.25.40.1030:FF:000011">
    <property type="entry name" value="SEC31 homolog B, COPII coat complex component"/>
    <property type="match status" value="1"/>
</dbReference>
<dbReference type="GO" id="GO:0015031">
    <property type="term" value="P:protein transport"/>
    <property type="evidence" value="ECO:0007669"/>
    <property type="project" value="UniProtKB-KW"/>
</dbReference>
<dbReference type="OrthoDB" id="542917at2759"/>
<keyword evidence="20" id="KW-1185">Reference proteome</keyword>
<evidence type="ECO:0000256" key="12">
    <source>
        <dbReference type="ARBA" id="ARBA00023329"/>
    </source>
</evidence>
<evidence type="ECO:0000256" key="1">
    <source>
        <dbReference type="ARBA" id="ARBA00004299"/>
    </source>
</evidence>
<evidence type="ECO:0000256" key="10">
    <source>
        <dbReference type="ARBA" id="ARBA00022927"/>
    </source>
</evidence>
<dbReference type="FunFam" id="2.130.10.10:FF:000009">
    <property type="entry name" value="Protein transport protein Sec31A isoform A"/>
    <property type="match status" value="1"/>
</dbReference>
<dbReference type="InterPro" id="IPR015943">
    <property type="entry name" value="WD40/YVTN_repeat-like_dom_sf"/>
</dbReference>
<feature type="repeat" description="WD" evidence="17">
    <location>
        <begin position="256"/>
        <end position="298"/>
    </location>
</feature>
<dbReference type="InterPro" id="IPR036322">
    <property type="entry name" value="WD40_repeat_dom_sf"/>
</dbReference>
<feature type="compositionally biased region" description="Low complexity" evidence="18">
    <location>
        <begin position="364"/>
        <end position="383"/>
    </location>
</feature>
<name>A0A3N0YQV1_ANAGA</name>
<keyword evidence="8" id="KW-0256">Endoplasmic reticulum</keyword>
<dbReference type="InterPro" id="IPR040251">
    <property type="entry name" value="SEC31-like"/>
</dbReference>
<evidence type="ECO:0000256" key="8">
    <source>
        <dbReference type="ARBA" id="ARBA00022824"/>
    </source>
</evidence>
<dbReference type="GO" id="GO:0007029">
    <property type="term" value="P:endoplasmic reticulum organization"/>
    <property type="evidence" value="ECO:0007669"/>
    <property type="project" value="TreeGrafter"/>
</dbReference>
<dbReference type="EMBL" id="RJVU01029436">
    <property type="protein sequence ID" value="ROL48585.1"/>
    <property type="molecule type" value="Genomic_DNA"/>
</dbReference>
<keyword evidence="7" id="KW-0677">Repeat</keyword>
<evidence type="ECO:0000256" key="14">
    <source>
        <dbReference type="ARBA" id="ARBA00039468"/>
    </source>
</evidence>
<keyword evidence="6 17" id="KW-0853">WD repeat</keyword>
<dbReference type="Gene3D" id="1.20.940.10">
    <property type="entry name" value="Functional domain of the splicing factor Prp18"/>
    <property type="match status" value="1"/>
</dbReference>
<dbReference type="PANTHER" id="PTHR13923:SF23">
    <property type="entry name" value="PROTEIN TRANSPORT PROTEIN SEC31A"/>
    <property type="match status" value="1"/>
</dbReference>
<evidence type="ECO:0000313" key="20">
    <source>
        <dbReference type="Proteomes" id="UP000281406"/>
    </source>
</evidence>
<keyword evidence="10" id="KW-0653">Protein transport</keyword>
<feature type="region of interest" description="Disordered" evidence="18">
    <location>
        <begin position="859"/>
        <end position="879"/>
    </location>
</feature>
<dbReference type="Pfam" id="PF00400">
    <property type="entry name" value="WD40"/>
    <property type="match status" value="2"/>
</dbReference>
<reference evidence="19 20" key="1">
    <citation type="submission" date="2018-10" db="EMBL/GenBank/DDBJ databases">
        <title>Genome assembly for a Yunnan-Guizhou Plateau 3E fish, Anabarilius grahami (Regan), and its evolutionary and genetic applications.</title>
        <authorList>
            <person name="Jiang W."/>
        </authorList>
    </citation>
    <scope>NUCLEOTIDE SEQUENCE [LARGE SCALE GENOMIC DNA]</scope>
    <source>
        <strain evidence="19">AG-KIZ</strain>
        <tissue evidence="19">Muscle</tissue>
    </source>
</reference>
<evidence type="ECO:0000256" key="9">
    <source>
        <dbReference type="ARBA" id="ARBA00022892"/>
    </source>
</evidence>
<feature type="repeat" description="WD" evidence="17">
    <location>
        <begin position="118"/>
        <end position="160"/>
    </location>
</feature>
<evidence type="ECO:0000256" key="5">
    <source>
        <dbReference type="ARBA" id="ARBA00022490"/>
    </source>
</evidence>
<comment type="subcellular location">
    <subcellularLocation>
        <location evidence="1">Cytoplasmic vesicle</location>
        <location evidence="1">COPII-coated vesicle membrane</location>
        <topology evidence="1">Peripheral membrane protein</topology>
        <orientation evidence="1">Cytoplasmic side</orientation>
    </subcellularLocation>
    <subcellularLocation>
        <location evidence="2">Endoplasmic reticulum membrane</location>
        <topology evidence="2">Peripheral membrane protein</topology>
    </subcellularLocation>
</comment>
<dbReference type="Gene3D" id="2.130.10.10">
    <property type="entry name" value="YVTN repeat-like/Quinoprotein amine dehydrogenase"/>
    <property type="match status" value="1"/>
</dbReference>
<organism evidence="19 20">
    <name type="scientific">Anabarilius grahami</name>
    <name type="common">Kanglang fish</name>
    <name type="synonym">Barilius grahami</name>
    <dbReference type="NCBI Taxonomy" id="495550"/>
    <lineage>
        <taxon>Eukaryota</taxon>
        <taxon>Metazoa</taxon>
        <taxon>Chordata</taxon>
        <taxon>Craniata</taxon>
        <taxon>Vertebrata</taxon>
        <taxon>Euteleostomi</taxon>
        <taxon>Actinopterygii</taxon>
        <taxon>Neopterygii</taxon>
        <taxon>Teleostei</taxon>
        <taxon>Ostariophysi</taxon>
        <taxon>Cypriniformes</taxon>
        <taxon>Xenocyprididae</taxon>
        <taxon>Xenocypridinae</taxon>
        <taxon>Xenocypridinae incertae sedis</taxon>
        <taxon>Anabarilius</taxon>
    </lineage>
</organism>
<evidence type="ECO:0000256" key="15">
    <source>
        <dbReference type="ARBA" id="ARBA00041470"/>
    </source>
</evidence>
<protein>
    <recommendedName>
        <fullName evidence="14">Protein transport protein Sec31A</fullName>
    </recommendedName>
    <alternativeName>
        <fullName evidence="16">SEC31-like protein 1</fullName>
    </alternativeName>
    <alternativeName>
        <fullName evidence="15">SEC31-related protein A</fullName>
    </alternativeName>
</protein>
<keyword evidence="11" id="KW-0472">Membrane</keyword>
<evidence type="ECO:0000256" key="11">
    <source>
        <dbReference type="ARBA" id="ARBA00023136"/>
    </source>
</evidence>
<dbReference type="PROSITE" id="PS50082">
    <property type="entry name" value="WD_REPEATS_2"/>
    <property type="match status" value="2"/>
</dbReference>
<evidence type="ECO:0000256" key="4">
    <source>
        <dbReference type="ARBA" id="ARBA00022448"/>
    </source>
</evidence>
<proteinExistence type="inferred from homology"/>
<keyword evidence="5" id="KW-0963">Cytoplasm</keyword>
<keyword evidence="4" id="KW-0813">Transport</keyword>
<dbReference type="GO" id="GO:0090110">
    <property type="term" value="P:COPII-coated vesicle cargo loading"/>
    <property type="evidence" value="ECO:0007669"/>
    <property type="project" value="TreeGrafter"/>
</dbReference>
<dbReference type="AlphaFoldDB" id="A0A3N0YQV1"/>
<evidence type="ECO:0000313" key="19">
    <source>
        <dbReference type="EMBL" id="ROL48585.1"/>
    </source>
</evidence>
<comment type="similarity">
    <text evidence="3">Belongs to the WD repeat SEC31 family.</text>
</comment>
<evidence type="ECO:0000256" key="16">
    <source>
        <dbReference type="ARBA" id="ARBA00043112"/>
    </source>
</evidence>
<feature type="compositionally biased region" description="Low complexity" evidence="18">
    <location>
        <begin position="1060"/>
        <end position="1074"/>
    </location>
</feature>
<evidence type="ECO:0000256" key="3">
    <source>
        <dbReference type="ARBA" id="ARBA00009358"/>
    </source>
</evidence>
<dbReference type="PANTHER" id="PTHR13923">
    <property type="entry name" value="SEC31-RELATED PROTEIN"/>
    <property type="match status" value="1"/>
</dbReference>
<comment type="function">
    <text evidence="13">Component of the coat protein complex II (COPII) which promotes the formation of transport vesicles from the endoplasmic reticulum (ER). The coat has two main functions, the physical deformation of the endoplasmic reticulum membrane into vesicles and the selection of cargo molecules.</text>
</comment>
<dbReference type="GO" id="GO:0005789">
    <property type="term" value="C:endoplasmic reticulum membrane"/>
    <property type="evidence" value="ECO:0007669"/>
    <property type="project" value="UniProtKB-SubCell"/>
</dbReference>
<dbReference type="Proteomes" id="UP000281406">
    <property type="component" value="Unassembled WGS sequence"/>
</dbReference>
<feature type="region of interest" description="Disordered" evidence="18">
    <location>
        <begin position="364"/>
        <end position="384"/>
    </location>
</feature>
<dbReference type="FunFam" id="1.20.940.10:FF:000001">
    <property type="entry name" value="Protein transport protein Sec31A isoform A"/>
    <property type="match status" value="1"/>
</dbReference>
<evidence type="ECO:0000256" key="6">
    <source>
        <dbReference type="ARBA" id="ARBA00022574"/>
    </source>
</evidence>
<feature type="compositionally biased region" description="Pro residues" evidence="18">
    <location>
        <begin position="864"/>
        <end position="876"/>
    </location>
</feature>
<evidence type="ECO:0000256" key="7">
    <source>
        <dbReference type="ARBA" id="ARBA00022737"/>
    </source>
</evidence>
<keyword evidence="9" id="KW-0931">ER-Golgi transport</keyword>
<dbReference type="SMART" id="SM00320">
    <property type="entry name" value="WD40"/>
    <property type="match status" value="6"/>
</dbReference>
<sequence length="1239" mass="134739">MKLKEINQTAIQAWSPAQQHPIYLAAGTSAQQLDATFSTSASLEIFELDLADPSLAMKSCGSFSSPHRYHKLVWGPQGIEDQGLPSGFLIAGGENGNIILYDASKVIAGDSEVIISESEKHTGPVRALDVNSFQPNLVASGGNESEIYIWDLNNFSSPMTPGPKTQPLEDISCVAWNKQVQHILASASPSGKASVWDLRKNDLIIKVSDHSNRMHCSGLAWNPEVATQLVLASEDDRMPVIQMWDLRFATSPLKVLENHTRGILSIAWSVADPELLLSCGKDNRILCWNPNTAEVLYELPTSAQWCFDIQWCPRNPAVLSAAAFDGHISIYSIMGGSNDNAINLQADQLSSSFGNMDPFGTGKTLPPLQLPQPTSSQSTITPLKKPPKWIRRPVGASFAVSGHRSNTVRFRHPKHSALVLNQLSFCEQFGGKLVTLDNIKPLAQQPQQTSAHVVHVSQVVTETDFLDRSNQLQVTLNAGNFLEYCQTKIEAAQNEFEKTIWSFLKVNFEEDARGKYLELLGYKKEELALKIASALEGNCKSDVANVVEEKSPVEEETEPPATDTPDLDEIPVDDEEPVIEETSNIEVTPALTSDDIDLKVNQGKFLFKYIDGLITQALLTGDYEAAVNLCLHDNRMADGIILAIAGGPELLEKTQKKYFTKTESKISKLISAVVMKDWLEILETCDLQNWKEALAAVMTYAKPEEFSSLCGLLGSRLEAAEDVALQPQACLCYICAGTVEQLVAYWAKAQDSNSPLSLQELVEKVVVLQRAVVKAQGGVSPDMGALLAEKMNQYASLLASQGSLQTAISYLPTNTEQVAVQQLLDRLSRALGQQQQQPVATVTGRQNMHQTVPAAAPVQTYTQPQPPQGPSQPAVPPQYYQQGRTATTVTSWSNQTPTALPSVPHQLVPAADPQAESTPPAFGLQSPVTAFVPASTPSIYSQQYQNYTPVQQFTPAAGTPGIYQPVPYSSSTASPLPPPPSSSAAAVYPPQFMHPASSQPAPPSMVSGPPQGGPQNGWNDPPTLNRAPKKKKIPDNFTPPAPITAPIMTPLGEPQVPAAPSMQTLQPQQQVPDQHVGPTTFTPIQQQPLGPPSRNPNMPQVNMEGAPGAPIGDVIKLHQSIPTEKITKKPIPEEHMVLKTTFEGLIQKCLAAASDPQTKRKLDDAHKRLEYLYDKLREQTLSPAIVGGLHNMARSIECRSYTDGLNIHTHIVSNSNFSETSAFMPVLKVVLTQANKLGV</sequence>
<evidence type="ECO:0000256" key="18">
    <source>
        <dbReference type="SAM" id="MobiDB-lite"/>
    </source>
</evidence>
<dbReference type="GO" id="GO:0030127">
    <property type="term" value="C:COPII vesicle coat"/>
    <property type="evidence" value="ECO:0007669"/>
    <property type="project" value="TreeGrafter"/>
</dbReference>
<feature type="region of interest" description="Disordered" evidence="18">
    <location>
        <begin position="968"/>
        <end position="1098"/>
    </location>
</feature>
<evidence type="ECO:0000256" key="13">
    <source>
        <dbReference type="ARBA" id="ARBA00025471"/>
    </source>
</evidence>
<gene>
    <name evidence="19" type="ORF">DPX16_12201</name>
</gene>
<keyword evidence="12" id="KW-0968">Cytoplasmic vesicle</keyword>
<evidence type="ECO:0000256" key="17">
    <source>
        <dbReference type="PROSITE-ProRule" id="PRU00221"/>
    </source>
</evidence>
<dbReference type="GO" id="GO:0005198">
    <property type="term" value="F:structural molecule activity"/>
    <property type="evidence" value="ECO:0007669"/>
    <property type="project" value="TreeGrafter"/>
</dbReference>
<dbReference type="InterPro" id="IPR001680">
    <property type="entry name" value="WD40_rpt"/>
</dbReference>